<accession>A0A2H0NBS9</accession>
<evidence type="ECO:0000313" key="2">
    <source>
        <dbReference type="Proteomes" id="UP000230564"/>
    </source>
</evidence>
<gene>
    <name evidence="1" type="ORF">COV55_04405</name>
</gene>
<reference evidence="1 2" key="1">
    <citation type="submission" date="2017-09" db="EMBL/GenBank/DDBJ databases">
        <title>Depth-based differentiation of microbial function through sediment-hosted aquifers and enrichment of novel symbionts in the deep terrestrial subsurface.</title>
        <authorList>
            <person name="Probst A.J."/>
            <person name="Ladd B."/>
            <person name="Jarett J.K."/>
            <person name="Geller-Mcgrath D.E."/>
            <person name="Sieber C.M."/>
            <person name="Emerson J.B."/>
            <person name="Anantharaman K."/>
            <person name="Thomas B.C."/>
            <person name="Malmstrom R."/>
            <person name="Stieglmeier M."/>
            <person name="Klingl A."/>
            <person name="Woyke T."/>
            <person name="Ryan C.M."/>
            <person name="Banfield J.F."/>
        </authorList>
    </citation>
    <scope>NUCLEOTIDE SEQUENCE [LARGE SCALE GENOMIC DNA]</scope>
    <source>
        <strain evidence="1">CG11_big_fil_rev_8_21_14_0_20_36_20</strain>
    </source>
</reference>
<dbReference type="EMBL" id="PCWQ01000014">
    <property type="protein sequence ID" value="PIR06341.1"/>
    <property type="molecule type" value="Genomic_DNA"/>
</dbReference>
<sequence length="336" mass="39892">MQKDRDNTIDQAFKNNKVSGLLEIGHQPEHIESLISHLYLYPQTVYKIYKRNNQDFNQKFVNLADDKLRKKFIRQDFFWNNYFNKEVYQRLFGFNVTDGTVEIVTDPELAEDLVIQMSRINAQHNLTSVLKQGQLKKDDLRTIGYKMTKQIAEFPQQPDQNFDYFVNFMQRLHDLREWGYLAAPHIYKENIDQSINSLIAFTEKRKQKFIPITNQAPVISIDSHSDNVVYKNNQLQFIDVMLPKEAWQASEPIHNIARLSLDILIWLGQKEADTFIQGYKDYYKISKIEEDVLLFHQLYSALVKAPYIFMLPADKEDRTKEANQYKKFILENYQRL</sequence>
<comment type="caution">
    <text evidence="1">The sequence shown here is derived from an EMBL/GenBank/DDBJ whole genome shotgun (WGS) entry which is preliminary data.</text>
</comment>
<organism evidence="1 2">
    <name type="scientific">Candidatus Komeilibacteria bacterium CG11_big_fil_rev_8_21_14_0_20_36_20</name>
    <dbReference type="NCBI Taxonomy" id="1974477"/>
    <lineage>
        <taxon>Bacteria</taxon>
        <taxon>Candidatus Komeiliibacteriota</taxon>
    </lineage>
</organism>
<proteinExistence type="predicted"/>
<protein>
    <recommendedName>
        <fullName evidence="3">Aminoglycoside phosphotransferase domain-containing protein</fullName>
    </recommendedName>
</protein>
<evidence type="ECO:0008006" key="3">
    <source>
        <dbReference type="Google" id="ProtNLM"/>
    </source>
</evidence>
<dbReference type="Proteomes" id="UP000230564">
    <property type="component" value="Unassembled WGS sequence"/>
</dbReference>
<dbReference type="AlphaFoldDB" id="A0A2H0NBS9"/>
<evidence type="ECO:0000313" key="1">
    <source>
        <dbReference type="EMBL" id="PIR06341.1"/>
    </source>
</evidence>
<name>A0A2H0NBS9_9BACT</name>